<feature type="compositionally biased region" description="Basic residues" evidence="1">
    <location>
        <begin position="186"/>
        <end position="204"/>
    </location>
</feature>
<reference evidence="3" key="1">
    <citation type="journal article" date="2017" name="bioRxiv">
        <title>Comparative analysis of the genomes of Stylophora pistillata and Acropora digitifera provides evidence for extensive differences between species of corals.</title>
        <authorList>
            <person name="Voolstra C.R."/>
            <person name="Li Y."/>
            <person name="Liew Y.J."/>
            <person name="Baumgarten S."/>
            <person name="Zoccola D."/>
            <person name="Flot J.-F."/>
            <person name="Tambutte S."/>
            <person name="Allemand D."/>
            <person name="Aranda M."/>
        </authorList>
    </citation>
    <scope>NUCLEOTIDE SEQUENCE [LARGE SCALE GENOMIC DNA]</scope>
</reference>
<dbReference type="EMBL" id="LSMT01000486">
    <property type="protein sequence ID" value="PFX17242.1"/>
    <property type="molecule type" value="Genomic_DNA"/>
</dbReference>
<dbReference type="GO" id="GO:1901673">
    <property type="term" value="P:regulation of mitotic spindle assembly"/>
    <property type="evidence" value="ECO:0007669"/>
    <property type="project" value="TreeGrafter"/>
</dbReference>
<dbReference type="AlphaFoldDB" id="A0A2B4RLX0"/>
<dbReference type="GO" id="GO:0036064">
    <property type="term" value="C:ciliary basal body"/>
    <property type="evidence" value="ECO:0007669"/>
    <property type="project" value="TreeGrafter"/>
</dbReference>
<feature type="compositionally biased region" description="Basic and acidic residues" evidence="1">
    <location>
        <begin position="113"/>
        <end position="144"/>
    </location>
</feature>
<keyword evidence="3" id="KW-1185">Reference proteome</keyword>
<feature type="compositionally biased region" description="Basic and acidic residues" evidence="1">
    <location>
        <begin position="154"/>
        <end position="185"/>
    </location>
</feature>
<evidence type="ECO:0000256" key="1">
    <source>
        <dbReference type="SAM" id="MobiDB-lite"/>
    </source>
</evidence>
<proteinExistence type="predicted"/>
<dbReference type="OrthoDB" id="6616361at2759"/>
<evidence type="ECO:0000313" key="3">
    <source>
        <dbReference type="Proteomes" id="UP000225706"/>
    </source>
</evidence>
<feature type="region of interest" description="Disordered" evidence="1">
    <location>
        <begin position="1"/>
        <end position="24"/>
    </location>
</feature>
<feature type="region of interest" description="Disordered" evidence="1">
    <location>
        <begin position="78"/>
        <end position="229"/>
    </location>
</feature>
<dbReference type="Proteomes" id="UP000225706">
    <property type="component" value="Unassembled WGS sequence"/>
</dbReference>
<dbReference type="GO" id="GO:0008017">
    <property type="term" value="F:microtubule binding"/>
    <property type="evidence" value="ECO:0007669"/>
    <property type="project" value="TreeGrafter"/>
</dbReference>
<feature type="compositionally biased region" description="Basic and acidic residues" evidence="1">
    <location>
        <begin position="78"/>
        <end position="89"/>
    </location>
</feature>
<dbReference type="GO" id="GO:0035869">
    <property type="term" value="C:ciliary transition zone"/>
    <property type="evidence" value="ECO:0007669"/>
    <property type="project" value="TreeGrafter"/>
</dbReference>
<dbReference type="GO" id="GO:0005814">
    <property type="term" value="C:centriole"/>
    <property type="evidence" value="ECO:0007669"/>
    <property type="project" value="TreeGrafter"/>
</dbReference>
<dbReference type="InterPro" id="IPR029774">
    <property type="entry name" value="CSAP"/>
</dbReference>
<feature type="compositionally biased region" description="Acidic residues" evidence="1">
    <location>
        <begin position="95"/>
        <end position="110"/>
    </location>
</feature>
<dbReference type="Pfam" id="PF15748">
    <property type="entry name" value="CCSAP"/>
    <property type="match status" value="1"/>
</dbReference>
<gene>
    <name evidence="2" type="primary">ccsap</name>
    <name evidence="2" type="ORF">AWC38_SpisGene18440</name>
</gene>
<name>A0A2B4RLX0_STYPI</name>
<comment type="caution">
    <text evidence="2">The sequence shown here is derived from an EMBL/GenBank/DDBJ whole genome shotgun (WGS) entry which is preliminary data.</text>
</comment>
<evidence type="ECO:0000313" key="2">
    <source>
        <dbReference type="EMBL" id="PFX17242.1"/>
    </source>
</evidence>
<dbReference type="PANTHER" id="PTHR31022">
    <property type="entry name" value="CENTRIOLE, CILIA AND SPINDLE-ASSOCIATED PROTEIN"/>
    <property type="match status" value="1"/>
</dbReference>
<protein>
    <submittedName>
        <fullName evidence="2">Centriole, cilia and spindle-associated protein</fullName>
    </submittedName>
</protein>
<dbReference type="PANTHER" id="PTHR31022:SF4">
    <property type="entry name" value="CENTRIOLE, CILIA AND SPINDLE-ASSOCIATED PROTEIN"/>
    <property type="match status" value="1"/>
</dbReference>
<organism evidence="2 3">
    <name type="scientific">Stylophora pistillata</name>
    <name type="common">Smooth cauliflower coral</name>
    <dbReference type="NCBI Taxonomy" id="50429"/>
    <lineage>
        <taxon>Eukaryota</taxon>
        <taxon>Metazoa</taxon>
        <taxon>Cnidaria</taxon>
        <taxon>Anthozoa</taxon>
        <taxon>Hexacorallia</taxon>
        <taxon>Scleractinia</taxon>
        <taxon>Astrocoeniina</taxon>
        <taxon>Pocilloporidae</taxon>
        <taxon>Stylophora</taxon>
    </lineage>
</organism>
<accession>A0A2B4RLX0</accession>
<dbReference type="GO" id="GO:0005819">
    <property type="term" value="C:spindle"/>
    <property type="evidence" value="ECO:0007669"/>
    <property type="project" value="TreeGrafter"/>
</dbReference>
<sequence length="317" mass="37339">MNRDRGKALTAYGVHDNGNPSVQSAFRREQPGFASHTSPKVTEETERNMVYSSAYRRAYRKPLWDDYGKEEFISKLQYRSDRRSIEHRHQPWGWDSEEEDVEEIPADDGSYDGGRRDFHLDEKKADKRPPKNAWEEKKDFRENDDAGCGLPLPERLKFDEGETEEKPKHTRSAEDARPKEGESRGRKYHRHKHHRSSRDKKKQQSRSNSPDKNPISGDRGEKAPFLPYGMANEGPVDMWKTHNVLASQPEVYPAALRAQKRRQQEIKKKAQLREEAVKRKETPAHFDADVAFPKTWWMTEYQRNFCKEEDVKRRFLR</sequence>